<evidence type="ECO:0000313" key="2">
    <source>
        <dbReference type="Proteomes" id="UP001234989"/>
    </source>
</evidence>
<dbReference type="AlphaFoldDB" id="A0AAF0QKD9"/>
<dbReference type="Proteomes" id="UP001234989">
    <property type="component" value="Chromosome 4"/>
</dbReference>
<organism evidence="1 2">
    <name type="scientific">Solanum verrucosum</name>
    <dbReference type="NCBI Taxonomy" id="315347"/>
    <lineage>
        <taxon>Eukaryota</taxon>
        <taxon>Viridiplantae</taxon>
        <taxon>Streptophyta</taxon>
        <taxon>Embryophyta</taxon>
        <taxon>Tracheophyta</taxon>
        <taxon>Spermatophyta</taxon>
        <taxon>Magnoliopsida</taxon>
        <taxon>eudicotyledons</taxon>
        <taxon>Gunneridae</taxon>
        <taxon>Pentapetalae</taxon>
        <taxon>asterids</taxon>
        <taxon>lamiids</taxon>
        <taxon>Solanales</taxon>
        <taxon>Solanaceae</taxon>
        <taxon>Solanoideae</taxon>
        <taxon>Solaneae</taxon>
        <taxon>Solanum</taxon>
    </lineage>
</organism>
<gene>
    <name evidence="1" type="ORF">MTR67_018118</name>
</gene>
<dbReference type="PANTHER" id="PTHR11439">
    <property type="entry name" value="GAG-POL-RELATED RETROTRANSPOSON"/>
    <property type="match status" value="1"/>
</dbReference>
<evidence type="ECO:0008006" key="3">
    <source>
        <dbReference type="Google" id="ProtNLM"/>
    </source>
</evidence>
<accession>A0AAF0QKD9</accession>
<dbReference type="EMBL" id="CP133615">
    <property type="protein sequence ID" value="WMV24733.1"/>
    <property type="molecule type" value="Genomic_DNA"/>
</dbReference>
<keyword evidence="2" id="KW-1185">Reference proteome</keyword>
<reference evidence="1" key="1">
    <citation type="submission" date="2023-08" db="EMBL/GenBank/DDBJ databases">
        <title>A de novo genome assembly of Solanum verrucosum Schlechtendal, a Mexican diploid species geographically isolated from the other diploid A-genome species in potato relatives.</title>
        <authorList>
            <person name="Hosaka K."/>
        </authorList>
    </citation>
    <scope>NUCLEOTIDE SEQUENCE</scope>
    <source>
        <tissue evidence="1">Young leaves</tissue>
    </source>
</reference>
<protein>
    <recommendedName>
        <fullName evidence="3">Reverse transcriptase Ty1/copia-type domain-containing protein</fullName>
    </recommendedName>
</protein>
<proteinExistence type="predicted"/>
<dbReference type="PANTHER" id="PTHR11439:SF485">
    <property type="entry name" value="REVERSE TRANSCRIPTASE TY1_COPIA-TYPE DOMAIN-CONTAINING PROTEIN"/>
    <property type="match status" value="1"/>
</dbReference>
<sequence length="264" mass="30019">MEQQSRFVAQGESRLVCKLRPSLYGLKQFPREWFGRVRDVVQHFGMIRTKVDHSVFHRHSSFSFFFMTRETRSRYPLGAHRVKPPLLCNSSQPALGKPSATNSTQKANPLLSLARGFELETSKMEVSSPNHWDTPKGDDYEGIEVAQSGHGIAITQRKYALDILEDVGMLGCKQVDSPMDPNTKLIPRQGEPLKNRSRYWRLVGKLNYLTITRPDISFVISVVSQFLQSPCDSPWNAVIRILRYIKSSPGQGLLYEDKGHTNIV</sequence>
<name>A0AAF0QKD9_SOLVR</name>
<evidence type="ECO:0000313" key="1">
    <source>
        <dbReference type="EMBL" id="WMV24733.1"/>
    </source>
</evidence>